<feature type="compositionally biased region" description="Basic and acidic residues" evidence="1">
    <location>
        <begin position="84"/>
        <end position="101"/>
    </location>
</feature>
<protein>
    <submittedName>
        <fullName evidence="2">Uncharacterized protein</fullName>
    </submittedName>
</protein>
<evidence type="ECO:0000313" key="2">
    <source>
        <dbReference type="EMBL" id="GFN06751.1"/>
    </source>
</evidence>
<organism evidence="2 3">
    <name type="scientific">Streptomyces microflavus</name>
    <name type="common">Streptomyces lipmanii</name>
    <dbReference type="NCBI Taxonomy" id="1919"/>
    <lineage>
        <taxon>Bacteria</taxon>
        <taxon>Bacillati</taxon>
        <taxon>Actinomycetota</taxon>
        <taxon>Actinomycetes</taxon>
        <taxon>Kitasatosporales</taxon>
        <taxon>Streptomycetaceae</taxon>
        <taxon>Streptomyces</taxon>
    </lineage>
</organism>
<name>A0A7J0CW41_STRMI</name>
<comment type="caution">
    <text evidence="2">The sequence shown here is derived from an EMBL/GenBank/DDBJ whole genome shotgun (WGS) entry which is preliminary data.</text>
</comment>
<accession>A0A7J0CW41</accession>
<dbReference type="EMBL" id="BLWD01000001">
    <property type="protein sequence ID" value="GFN06751.1"/>
    <property type="molecule type" value="Genomic_DNA"/>
</dbReference>
<dbReference type="AlphaFoldDB" id="A0A7J0CW41"/>
<reference evidence="2 3" key="1">
    <citation type="submission" date="2020-05" db="EMBL/GenBank/DDBJ databases">
        <title>Whole genome shotgun sequence of Streptomyces microflavus NBRC 13062.</title>
        <authorList>
            <person name="Komaki H."/>
            <person name="Tamura T."/>
        </authorList>
    </citation>
    <scope>NUCLEOTIDE SEQUENCE [LARGE SCALE GENOMIC DNA]</scope>
    <source>
        <strain evidence="2 3">NBRC 13062</strain>
    </source>
</reference>
<evidence type="ECO:0000313" key="3">
    <source>
        <dbReference type="Proteomes" id="UP000498740"/>
    </source>
</evidence>
<gene>
    <name evidence="2" type="ORF">Smic_53070</name>
</gene>
<proteinExistence type="predicted"/>
<evidence type="ECO:0000256" key="1">
    <source>
        <dbReference type="SAM" id="MobiDB-lite"/>
    </source>
</evidence>
<feature type="region of interest" description="Disordered" evidence="1">
    <location>
        <begin position="19"/>
        <end position="101"/>
    </location>
</feature>
<dbReference type="Proteomes" id="UP000498740">
    <property type="component" value="Unassembled WGS sequence"/>
</dbReference>
<sequence>MEQKRWPPLADKLVQTNQVVKTSGSERVSRSVGRPCSREAPALPAGPSAEGPGPEILCREVTRRRPSATRTGDLAEGLRTVTETARRNDPERSCIRPDVRK</sequence>
<feature type="compositionally biased region" description="Low complexity" evidence="1">
    <location>
        <begin position="23"/>
        <end position="55"/>
    </location>
</feature>